<comment type="similarity">
    <text evidence="1">Belongs to the STIG1 family.</text>
</comment>
<sequence length="167" mass="18257">MASHNILKLTAILSLTISILLSFHPQATSSFEIENSDEEEEEEEEEYVPDHPLIIPNLRSRSRFLRTSGRKDKISKGAHCESNSYHNICNGISVNNGNGVLHCCKNHCRNVHGDSNNCGGCGKRCRLGQRCCGGVCTDVGRNVNNCGKCGNRCSSGVKCEFGYCGYA</sequence>
<proteinExistence type="inferred from homology"/>
<dbReference type="PANTHER" id="PTHR33227">
    <property type="entry name" value="STIGMA-SPECIFIC STIG1-LIKE PROTEIN 3"/>
    <property type="match status" value="1"/>
</dbReference>
<accession>A0ABR2U9K1</accession>
<protein>
    <submittedName>
        <fullName evidence="4">Uncharacterized protein</fullName>
    </submittedName>
</protein>
<keyword evidence="5" id="KW-1185">Reference proteome</keyword>
<evidence type="ECO:0000313" key="5">
    <source>
        <dbReference type="Proteomes" id="UP001396334"/>
    </source>
</evidence>
<evidence type="ECO:0000256" key="1">
    <source>
        <dbReference type="ARBA" id="ARBA00006010"/>
    </source>
</evidence>
<organism evidence="4 5">
    <name type="scientific">Hibiscus sabdariffa</name>
    <name type="common">roselle</name>
    <dbReference type="NCBI Taxonomy" id="183260"/>
    <lineage>
        <taxon>Eukaryota</taxon>
        <taxon>Viridiplantae</taxon>
        <taxon>Streptophyta</taxon>
        <taxon>Embryophyta</taxon>
        <taxon>Tracheophyta</taxon>
        <taxon>Spermatophyta</taxon>
        <taxon>Magnoliopsida</taxon>
        <taxon>eudicotyledons</taxon>
        <taxon>Gunneridae</taxon>
        <taxon>Pentapetalae</taxon>
        <taxon>rosids</taxon>
        <taxon>malvids</taxon>
        <taxon>Malvales</taxon>
        <taxon>Malvaceae</taxon>
        <taxon>Malvoideae</taxon>
        <taxon>Hibiscus</taxon>
    </lineage>
</organism>
<feature type="signal peptide" evidence="3">
    <location>
        <begin position="1"/>
        <end position="30"/>
    </location>
</feature>
<dbReference type="InterPro" id="IPR006969">
    <property type="entry name" value="Stig-like"/>
</dbReference>
<evidence type="ECO:0000256" key="2">
    <source>
        <dbReference type="ARBA" id="ARBA00022729"/>
    </source>
</evidence>
<evidence type="ECO:0000313" key="4">
    <source>
        <dbReference type="EMBL" id="KAK9046395.1"/>
    </source>
</evidence>
<dbReference type="Proteomes" id="UP001396334">
    <property type="component" value="Unassembled WGS sequence"/>
</dbReference>
<name>A0ABR2U9K1_9ROSI</name>
<reference evidence="4 5" key="1">
    <citation type="journal article" date="2024" name="G3 (Bethesda)">
        <title>Genome assembly of Hibiscus sabdariffa L. provides insights into metabolisms of medicinal natural products.</title>
        <authorList>
            <person name="Kim T."/>
        </authorList>
    </citation>
    <scope>NUCLEOTIDE SEQUENCE [LARGE SCALE GENOMIC DNA]</scope>
    <source>
        <strain evidence="4">TK-2024</strain>
        <tissue evidence="4">Old leaves</tissue>
    </source>
</reference>
<dbReference type="EMBL" id="JBBPBN010000001">
    <property type="protein sequence ID" value="KAK9046395.1"/>
    <property type="molecule type" value="Genomic_DNA"/>
</dbReference>
<comment type="caution">
    <text evidence="4">The sequence shown here is derived from an EMBL/GenBank/DDBJ whole genome shotgun (WGS) entry which is preliminary data.</text>
</comment>
<keyword evidence="2 3" id="KW-0732">Signal</keyword>
<gene>
    <name evidence="4" type="ORF">V6N11_052283</name>
</gene>
<dbReference type="Pfam" id="PF04885">
    <property type="entry name" value="Stig1"/>
    <property type="match status" value="1"/>
</dbReference>
<evidence type="ECO:0000256" key="3">
    <source>
        <dbReference type="SAM" id="SignalP"/>
    </source>
</evidence>
<dbReference type="PANTHER" id="PTHR33227:SF6">
    <property type="entry name" value="PROTEIN GRIM REAPER"/>
    <property type="match status" value="1"/>
</dbReference>
<feature type="chain" id="PRO_5045398434" evidence="3">
    <location>
        <begin position="31"/>
        <end position="167"/>
    </location>
</feature>